<name>A0A1G6W1E9_9PSEU</name>
<organism evidence="1 2">
    <name type="scientific">Prauserella marina</name>
    <dbReference type="NCBI Taxonomy" id="530584"/>
    <lineage>
        <taxon>Bacteria</taxon>
        <taxon>Bacillati</taxon>
        <taxon>Actinomycetota</taxon>
        <taxon>Actinomycetes</taxon>
        <taxon>Pseudonocardiales</taxon>
        <taxon>Pseudonocardiaceae</taxon>
        <taxon>Prauserella</taxon>
    </lineage>
</organism>
<gene>
    <name evidence="1" type="ORF">SAMN05421630_110125</name>
</gene>
<dbReference type="EMBL" id="FMZE01000010">
    <property type="protein sequence ID" value="SDD59661.1"/>
    <property type="molecule type" value="Genomic_DNA"/>
</dbReference>
<sequence length="37" mass="3842">MAQLMTTPARTPGGLPDRECLANAERSAIATGRAGTR</sequence>
<protein>
    <submittedName>
        <fullName evidence="1">Uncharacterized protein</fullName>
    </submittedName>
</protein>
<reference evidence="1 2" key="1">
    <citation type="submission" date="2016-10" db="EMBL/GenBank/DDBJ databases">
        <authorList>
            <person name="de Groot N.N."/>
        </authorList>
    </citation>
    <scope>NUCLEOTIDE SEQUENCE [LARGE SCALE GENOMIC DNA]</scope>
    <source>
        <strain evidence="1 2">CGMCC 4.5506</strain>
    </source>
</reference>
<accession>A0A1G6W1E9</accession>
<evidence type="ECO:0000313" key="1">
    <source>
        <dbReference type="EMBL" id="SDD59661.1"/>
    </source>
</evidence>
<dbReference type="AlphaFoldDB" id="A0A1G6W1E9"/>
<dbReference type="Proteomes" id="UP000199494">
    <property type="component" value="Unassembled WGS sequence"/>
</dbReference>
<keyword evidence="2" id="KW-1185">Reference proteome</keyword>
<proteinExistence type="predicted"/>
<dbReference type="STRING" id="530584.SAMN05421630_110125"/>
<evidence type="ECO:0000313" key="2">
    <source>
        <dbReference type="Proteomes" id="UP000199494"/>
    </source>
</evidence>